<proteinExistence type="predicted"/>
<evidence type="ECO:0000313" key="2">
    <source>
        <dbReference type="EMBL" id="MBL6280093.1"/>
    </source>
</evidence>
<feature type="compositionally biased region" description="Basic residues" evidence="1">
    <location>
        <begin position="82"/>
        <end position="100"/>
    </location>
</feature>
<feature type="region of interest" description="Disordered" evidence="1">
    <location>
        <begin position="76"/>
        <end position="115"/>
    </location>
</feature>
<feature type="compositionally biased region" description="Basic and acidic residues" evidence="1">
    <location>
        <begin position="104"/>
        <end position="115"/>
    </location>
</feature>
<sequence>MDPFHERLARTGLRAADRYGFALAGGYAVQAAGLVERPSEDIDLFTAWDRRNEFTAAVTAVVHAYRDDGLTVETERQYLRPAGRHRRRADLQGRTRRGLARQRTNPDGHRTGPPP</sequence>
<organism evidence="2 3">
    <name type="scientific">Micromonospora fiedleri</name>
    <dbReference type="NCBI Taxonomy" id="1157498"/>
    <lineage>
        <taxon>Bacteria</taxon>
        <taxon>Bacillati</taxon>
        <taxon>Actinomycetota</taxon>
        <taxon>Actinomycetes</taxon>
        <taxon>Micromonosporales</taxon>
        <taxon>Micromonosporaceae</taxon>
        <taxon>Micromonospora</taxon>
    </lineage>
</organism>
<dbReference type="Pfam" id="PF08843">
    <property type="entry name" value="AbiEii"/>
    <property type="match status" value="1"/>
</dbReference>
<reference evidence="2 3" key="1">
    <citation type="submission" date="2021-01" db="EMBL/GenBank/DDBJ databases">
        <title>Genome sequencing of Micromonospora fiedleri MG-37.</title>
        <authorList>
            <person name="Moreland P.E.J."/>
            <person name="Stach J.E.M."/>
        </authorList>
    </citation>
    <scope>NUCLEOTIDE SEQUENCE [LARGE SCALE GENOMIC DNA]</scope>
    <source>
        <strain evidence="2 3">MG-37</strain>
    </source>
</reference>
<dbReference type="GO" id="GO:0016740">
    <property type="term" value="F:transferase activity"/>
    <property type="evidence" value="ECO:0007669"/>
    <property type="project" value="UniProtKB-KW"/>
</dbReference>
<evidence type="ECO:0000256" key="1">
    <source>
        <dbReference type="SAM" id="MobiDB-lite"/>
    </source>
</evidence>
<keyword evidence="3" id="KW-1185">Reference proteome</keyword>
<comment type="caution">
    <text evidence="2">The sequence shown here is derived from an EMBL/GenBank/DDBJ whole genome shotgun (WGS) entry which is preliminary data.</text>
</comment>
<name>A0ABS1UUU0_9ACTN</name>
<keyword evidence="2" id="KW-0808">Transferase</keyword>
<protein>
    <submittedName>
        <fullName evidence="2">Nucleotidyl transferase AbiEii/AbiGii toxin family protein</fullName>
    </submittedName>
</protein>
<dbReference type="InterPro" id="IPR014942">
    <property type="entry name" value="AbiEii"/>
</dbReference>
<accession>A0ABS1UUU0</accession>
<evidence type="ECO:0000313" key="3">
    <source>
        <dbReference type="Proteomes" id="UP000661193"/>
    </source>
</evidence>
<dbReference type="Proteomes" id="UP000661193">
    <property type="component" value="Unassembled WGS sequence"/>
</dbReference>
<gene>
    <name evidence="2" type="ORF">JMF97_28425</name>
</gene>
<dbReference type="EMBL" id="JAETXL010000014">
    <property type="protein sequence ID" value="MBL6280093.1"/>
    <property type="molecule type" value="Genomic_DNA"/>
</dbReference>